<dbReference type="OrthoDB" id="202203at2759"/>
<dbReference type="InterPro" id="IPR036188">
    <property type="entry name" value="FAD/NAD-bd_sf"/>
</dbReference>
<dbReference type="InterPro" id="IPR023753">
    <property type="entry name" value="FAD/NAD-binding_dom"/>
</dbReference>
<evidence type="ECO:0000259" key="1">
    <source>
        <dbReference type="Pfam" id="PF07992"/>
    </source>
</evidence>
<keyword evidence="3" id="KW-1185">Reference proteome</keyword>
<reference evidence="2" key="1">
    <citation type="journal article" date="2020" name="Stud. Mycol.">
        <title>101 Dothideomycetes genomes: a test case for predicting lifestyles and emergence of pathogens.</title>
        <authorList>
            <person name="Haridas S."/>
            <person name="Albert R."/>
            <person name="Binder M."/>
            <person name="Bloem J."/>
            <person name="Labutti K."/>
            <person name="Salamov A."/>
            <person name="Andreopoulos B."/>
            <person name="Baker S."/>
            <person name="Barry K."/>
            <person name="Bills G."/>
            <person name="Bluhm B."/>
            <person name="Cannon C."/>
            <person name="Castanera R."/>
            <person name="Culley D."/>
            <person name="Daum C."/>
            <person name="Ezra D."/>
            <person name="Gonzalez J."/>
            <person name="Henrissat B."/>
            <person name="Kuo A."/>
            <person name="Liang C."/>
            <person name="Lipzen A."/>
            <person name="Lutzoni F."/>
            <person name="Magnuson J."/>
            <person name="Mondo S."/>
            <person name="Nolan M."/>
            <person name="Ohm R."/>
            <person name="Pangilinan J."/>
            <person name="Park H.-J."/>
            <person name="Ramirez L."/>
            <person name="Alfaro M."/>
            <person name="Sun H."/>
            <person name="Tritt A."/>
            <person name="Yoshinaga Y."/>
            <person name="Zwiers L.-H."/>
            <person name="Turgeon B."/>
            <person name="Goodwin S."/>
            <person name="Spatafora J."/>
            <person name="Crous P."/>
            <person name="Grigoriev I."/>
        </authorList>
    </citation>
    <scope>NUCLEOTIDE SEQUENCE</scope>
    <source>
        <strain evidence="2">CBS 175.79</strain>
    </source>
</reference>
<sequence length="458" mass="49921">MRYQTSAEGLNSLNAMGSLSLSAPHRVLIVGCAYAGITALTTLLALRDGKVKDTMYQNYAEGLKGTKSKNGVEITVIDSRDGYFHSVGAPLAHVTPKFTSKMWKRFSHINEFRSQKDLTFKHGSVTKIDPEAKVAEWQDRSGKTQHQGYDYVIVSTGLKRHWPAVPKYGSYHEYMKDGADLHKRITGGSEASQKGRKVVIIGAGAVGIEFAGEIKNYYPEIEVTLVHSRKEVLSSEPLPSEVKEKVKDLLIEEGVKVVLGNRATITDLDDGMQHVTLANGETLTAHLALDTTRKGSPTTGFMPADSLDENKEMMITTEIHMKNVIPNHEAHFGAGDCVAWTGIKRAGGAMYMGEVASANVYASILNSEKAEGEEKLKLATLTPYENVIGIAVGKQCLTYGKDGMKFGVQLMQDYFGPDLGWTGNIAYLGLTDLVEKDVLEGKEVQMSDVGLKTVPTAA</sequence>
<name>A0A6A5XQD0_9PLEO</name>
<feature type="domain" description="FAD/NAD(P)-binding" evidence="1">
    <location>
        <begin position="26"/>
        <end position="353"/>
    </location>
</feature>
<dbReference type="PANTHER" id="PTHR43735:SF24">
    <property type="entry name" value="NUCLEOTIDE-DISULPHIDE OXIDOREDUCTASE AMID-LIKE, PUTATIVE (AFU_ORTHOLOGUE AFUA_1G17180)-RELATED"/>
    <property type="match status" value="1"/>
</dbReference>
<organism evidence="2 3">
    <name type="scientific">Aaosphaeria arxii CBS 175.79</name>
    <dbReference type="NCBI Taxonomy" id="1450172"/>
    <lineage>
        <taxon>Eukaryota</taxon>
        <taxon>Fungi</taxon>
        <taxon>Dikarya</taxon>
        <taxon>Ascomycota</taxon>
        <taxon>Pezizomycotina</taxon>
        <taxon>Dothideomycetes</taxon>
        <taxon>Pleosporomycetidae</taxon>
        <taxon>Pleosporales</taxon>
        <taxon>Pleosporales incertae sedis</taxon>
        <taxon>Aaosphaeria</taxon>
    </lineage>
</organism>
<dbReference type="Proteomes" id="UP000799778">
    <property type="component" value="Unassembled WGS sequence"/>
</dbReference>
<accession>A0A6A5XQD0</accession>
<dbReference type="RefSeq" id="XP_033383711.1">
    <property type="nucleotide sequence ID" value="XM_033533815.1"/>
</dbReference>
<dbReference type="GO" id="GO:0004174">
    <property type="term" value="F:electron-transferring-flavoprotein dehydrogenase activity"/>
    <property type="evidence" value="ECO:0007669"/>
    <property type="project" value="TreeGrafter"/>
</dbReference>
<dbReference type="GeneID" id="54291212"/>
<dbReference type="GO" id="GO:0005737">
    <property type="term" value="C:cytoplasm"/>
    <property type="evidence" value="ECO:0007669"/>
    <property type="project" value="TreeGrafter"/>
</dbReference>
<dbReference type="PANTHER" id="PTHR43735">
    <property type="entry name" value="APOPTOSIS-INDUCING FACTOR 1"/>
    <property type="match status" value="1"/>
</dbReference>
<gene>
    <name evidence="2" type="ORF">BU24DRAFT_491623</name>
</gene>
<evidence type="ECO:0000313" key="3">
    <source>
        <dbReference type="Proteomes" id="UP000799778"/>
    </source>
</evidence>
<dbReference type="AlphaFoldDB" id="A0A6A5XQD0"/>
<evidence type="ECO:0000313" key="2">
    <source>
        <dbReference type="EMBL" id="KAF2015372.1"/>
    </source>
</evidence>
<dbReference type="Pfam" id="PF07992">
    <property type="entry name" value="Pyr_redox_2"/>
    <property type="match status" value="1"/>
</dbReference>
<dbReference type="Gene3D" id="3.50.50.100">
    <property type="match status" value="1"/>
</dbReference>
<dbReference type="SUPFAM" id="SSF51905">
    <property type="entry name" value="FAD/NAD(P)-binding domain"/>
    <property type="match status" value="1"/>
</dbReference>
<dbReference type="EMBL" id="ML978069">
    <property type="protein sequence ID" value="KAF2015372.1"/>
    <property type="molecule type" value="Genomic_DNA"/>
</dbReference>
<proteinExistence type="predicted"/>
<protein>
    <submittedName>
        <fullName evidence="2">FAD/NAD(P)-binding domain-containing protein</fullName>
    </submittedName>
</protein>
<dbReference type="PRINTS" id="PR00368">
    <property type="entry name" value="FADPNR"/>
</dbReference>
<dbReference type="GO" id="GO:0050660">
    <property type="term" value="F:flavin adenine dinucleotide binding"/>
    <property type="evidence" value="ECO:0007669"/>
    <property type="project" value="TreeGrafter"/>
</dbReference>